<feature type="domain" description="TFIIE beta" evidence="8">
    <location>
        <begin position="59"/>
        <end position="140"/>
    </location>
</feature>
<accession>A0AAD9K9T1</accession>
<dbReference type="SUPFAM" id="SSF46785">
    <property type="entry name" value="Winged helix' DNA-binding domain"/>
    <property type="match status" value="1"/>
</dbReference>
<organism evidence="9 10">
    <name type="scientific">Paralvinella palmiformis</name>
    <dbReference type="NCBI Taxonomy" id="53620"/>
    <lineage>
        <taxon>Eukaryota</taxon>
        <taxon>Metazoa</taxon>
        <taxon>Spiralia</taxon>
        <taxon>Lophotrochozoa</taxon>
        <taxon>Annelida</taxon>
        <taxon>Polychaeta</taxon>
        <taxon>Sedentaria</taxon>
        <taxon>Canalipalpata</taxon>
        <taxon>Terebellida</taxon>
        <taxon>Terebelliformia</taxon>
        <taxon>Alvinellidae</taxon>
        <taxon>Paralvinella</taxon>
    </lineage>
</organism>
<evidence type="ECO:0000256" key="5">
    <source>
        <dbReference type="ARBA" id="ARBA00023242"/>
    </source>
</evidence>
<feature type="region of interest" description="Disordered" evidence="7">
    <location>
        <begin position="286"/>
        <end position="331"/>
    </location>
</feature>
<comment type="caution">
    <text evidence="9">The sequence shown here is derived from an EMBL/GenBank/DDBJ whole genome shotgun (WGS) entry which is preliminary data.</text>
</comment>
<comment type="function">
    <text evidence="6">Recruits TFIIH to the initiation complex and stimulates the RNA polymerase II C-terminal domain kinase and DNA-dependent ATPase activities of TFIIH. Both TFIIH and TFIIE are required for promoter clearance by RNA polymerase.</text>
</comment>
<dbReference type="GO" id="GO:0005673">
    <property type="term" value="C:transcription factor TFIIE complex"/>
    <property type="evidence" value="ECO:0007669"/>
    <property type="project" value="InterPro"/>
</dbReference>
<dbReference type="InterPro" id="IPR036390">
    <property type="entry name" value="WH_DNA-bd_sf"/>
</dbReference>
<protein>
    <recommendedName>
        <fullName evidence="8">TFIIE beta domain-containing protein</fullName>
    </recommendedName>
</protein>
<dbReference type="PANTHER" id="PTHR12716">
    <property type="entry name" value="TRANSCRIPTION INITIATION FACTOR IIE, BETA SUBUNIT"/>
    <property type="match status" value="1"/>
</dbReference>
<evidence type="ECO:0000256" key="2">
    <source>
        <dbReference type="ARBA" id="ARBA00023015"/>
    </source>
</evidence>
<evidence type="ECO:0000256" key="4">
    <source>
        <dbReference type="ARBA" id="ARBA00023163"/>
    </source>
</evidence>
<reference evidence="9" key="1">
    <citation type="journal article" date="2023" name="Mol. Biol. Evol.">
        <title>Third-Generation Sequencing Reveals the Adaptive Role of the Epigenome in Three Deep-Sea Polychaetes.</title>
        <authorList>
            <person name="Perez M."/>
            <person name="Aroh O."/>
            <person name="Sun Y."/>
            <person name="Lan Y."/>
            <person name="Juniper S.K."/>
            <person name="Young C.R."/>
            <person name="Angers B."/>
            <person name="Qian P.Y."/>
        </authorList>
    </citation>
    <scope>NUCLEOTIDE SEQUENCE</scope>
    <source>
        <strain evidence="9">P08H-3</strain>
    </source>
</reference>
<dbReference type="Pfam" id="PF02186">
    <property type="entry name" value="TFIIE_beta"/>
    <property type="match status" value="1"/>
</dbReference>
<dbReference type="EMBL" id="JAODUP010000025">
    <property type="protein sequence ID" value="KAK2167704.1"/>
    <property type="molecule type" value="Genomic_DNA"/>
</dbReference>
<dbReference type="FunFam" id="1.10.10.10:FF:000177">
    <property type="entry name" value="Transcription initiation factor IIE subunit beta"/>
    <property type="match status" value="1"/>
</dbReference>
<proteinExistence type="predicted"/>
<dbReference type="GO" id="GO:0006367">
    <property type="term" value="P:transcription initiation at RNA polymerase II promoter"/>
    <property type="evidence" value="ECO:0007669"/>
    <property type="project" value="InterPro"/>
</dbReference>
<dbReference type="Gene3D" id="3.30.420.10">
    <property type="entry name" value="Ribonuclease H-like superfamily/Ribonuclease H"/>
    <property type="match status" value="1"/>
</dbReference>
<dbReference type="PIRSF" id="PIRSF016398">
    <property type="entry name" value="TFIIE-beta"/>
    <property type="match status" value="1"/>
</dbReference>
<evidence type="ECO:0000256" key="3">
    <source>
        <dbReference type="ARBA" id="ARBA00023125"/>
    </source>
</evidence>
<dbReference type="GO" id="GO:0003677">
    <property type="term" value="F:DNA binding"/>
    <property type="evidence" value="ECO:0007669"/>
    <property type="project" value="UniProtKB-KW"/>
</dbReference>
<keyword evidence="2" id="KW-0805">Transcription regulation</keyword>
<dbReference type="CDD" id="cd07977">
    <property type="entry name" value="TFIIE_beta_winged_helix"/>
    <property type="match status" value="1"/>
</dbReference>
<sequence>MDLTLLKERLAFKKKALSMPTVEKRKIKPEDDDDKGKASKKVKKDFNKYTPKSDFDYKAMTGSSQFNFGILAKIVKHMKERYRDANMEPLTLEEILDETNQLDITARQKHWLKTEALTSNPKIEIINGDSYKYKPKYCIKDKKALMRLLDKNDQNGLGGLLREDVEESLPHAVRCLKKIKKLWRSVTVEGVDERKIEEYLQKQGITSMQDIEVKKNMTRSHQLMLFSLANMLSIGSCNWTMLFVTLPGLTGMNEHGVQLLDWPAQSPDMSPIENLWHIIKAAVSERKPRNERAQEATSQKRRKGPKRKNKNFKSHNDHLGDILQDYSSVNK</sequence>
<dbReference type="InterPro" id="IPR036388">
    <property type="entry name" value="WH-like_DNA-bd_sf"/>
</dbReference>
<dbReference type="PROSITE" id="PS51351">
    <property type="entry name" value="TFIIE_BETA_C"/>
    <property type="match status" value="1"/>
</dbReference>
<dbReference type="Proteomes" id="UP001208570">
    <property type="component" value="Unassembled WGS sequence"/>
</dbReference>
<evidence type="ECO:0000313" key="10">
    <source>
        <dbReference type="Proteomes" id="UP001208570"/>
    </source>
</evidence>
<keyword evidence="10" id="KW-1185">Reference proteome</keyword>
<evidence type="ECO:0000256" key="1">
    <source>
        <dbReference type="ARBA" id="ARBA00004123"/>
    </source>
</evidence>
<dbReference type="InterPro" id="IPR036397">
    <property type="entry name" value="RNaseH_sf"/>
</dbReference>
<dbReference type="PANTHER" id="PTHR12716:SF8">
    <property type="entry name" value="TRANSCRIPTION INITIATION FACTOR IIE SUBUNIT BETA"/>
    <property type="match status" value="1"/>
</dbReference>
<gene>
    <name evidence="9" type="ORF">LSH36_25g08035</name>
</gene>
<dbReference type="GO" id="GO:0001097">
    <property type="term" value="F:TFIIH-class transcription factor complex binding"/>
    <property type="evidence" value="ECO:0007669"/>
    <property type="project" value="TreeGrafter"/>
</dbReference>
<keyword evidence="5" id="KW-0539">Nucleus</keyword>
<name>A0AAD9K9T1_9ANNE</name>
<keyword evidence="3" id="KW-0238">DNA-binding</keyword>
<comment type="subcellular location">
    <subcellularLocation>
        <location evidence="1">Nucleus</location>
    </subcellularLocation>
</comment>
<feature type="compositionally biased region" description="Basic residues" evidence="7">
    <location>
        <begin position="299"/>
        <end position="313"/>
    </location>
</feature>
<keyword evidence="4" id="KW-0804">Transcription</keyword>
<evidence type="ECO:0000256" key="6">
    <source>
        <dbReference type="ARBA" id="ARBA00025581"/>
    </source>
</evidence>
<evidence type="ECO:0000259" key="8">
    <source>
        <dbReference type="PROSITE" id="PS51351"/>
    </source>
</evidence>
<dbReference type="InterPro" id="IPR003166">
    <property type="entry name" value="TFIIE_bsu_DNA-bd"/>
</dbReference>
<dbReference type="InterPro" id="IPR016656">
    <property type="entry name" value="TFIIE-bsu"/>
</dbReference>
<dbReference type="AlphaFoldDB" id="A0AAD9K9T1"/>
<evidence type="ECO:0000313" key="9">
    <source>
        <dbReference type="EMBL" id="KAK2167704.1"/>
    </source>
</evidence>
<dbReference type="Gene3D" id="1.10.10.10">
    <property type="entry name" value="Winged helix-like DNA-binding domain superfamily/Winged helix DNA-binding domain"/>
    <property type="match status" value="1"/>
</dbReference>
<evidence type="ECO:0000256" key="7">
    <source>
        <dbReference type="SAM" id="MobiDB-lite"/>
    </source>
</evidence>